<dbReference type="Proteomes" id="UP000030765">
    <property type="component" value="Unassembled WGS sequence"/>
</dbReference>
<sequence length="83" mass="8770">MHLFSPRDSDYISSPDGGTVNASANGGLHHGMQSTSILAAAQSLAMALQQQSSSFHPSPDPITADIINTWLDTHIPLLNTLLS</sequence>
<proteinExistence type="predicted"/>
<reference evidence="2 4" key="1">
    <citation type="journal article" date="2014" name="BMC Genomics">
        <title>Genome sequence of Anopheles sinensis provides insight into genetics basis of mosquito competence for malaria parasites.</title>
        <authorList>
            <person name="Zhou D."/>
            <person name="Zhang D."/>
            <person name="Ding G."/>
            <person name="Shi L."/>
            <person name="Hou Q."/>
            <person name="Ye Y."/>
            <person name="Xu Y."/>
            <person name="Zhou H."/>
            <person name="Xiong C."/>
            <person name="Li S."/>
            <person name="Yu J."/>
            <person name="Hong S."/>
            <person name="Yu X."/>
            <person name="Zou P."/>
            <person name="Chen C."/>
            <person name="Chang X."/>
            <person name="Wang W."/>
            <person name="Lv Y."/>
            <person name="Sun Y."/>
            <person name="Ma L."/>
            <person name="Shen B."/>
            <person name="Zhu C."/>
        </authorList>
    </citation>
    <scope>NUCLEOTIDE SEQUENCE [LARGE SCALE GENOMIC DNA]</scope>
</reference>
<accession>A0A084VJX4</accession>
<organism evidence="2">
    <name type="scientific">Anopheles sinensis</name>
    <name type="common">Mosquito</name>
    <dbReference type="NCBI Taxonomy" id="74873"/>
    <lineage>
        <taxon>Eukaryota</taxon>
        <taxon>Metazoa</taxon>
        <taxon>Ecdysozoa</taxon>
        <taxon>Arthropoda</taxon>
        <taxon>Hexapoda</taxon>
        <taxon>Insecta</taxon>
        <taxon>Pterygota</taxon>
        <taxon>Neoptera</taxon>
        <taxon>Endopterygota</taxon>
        <taxon>Diptera</taxon>
        <taxon>Nematocera</taxon>
        <taxon>Culicoidea</taxon>
        <taxon>Culicidae</taxon>
        <taxon>Anophelinae</taxon>
        <taxon>Anopheles</taxon>
    </lineage>
</organism>
<name>A0A084VJX4_ANOSI</name>
<dbReference type="EnsemblMetazoa" id="ASIC005589-RA">
    <property type="protein sequence ID" value="ASIC005589-PA"/>
    <property type="gene ID" value="ASIC005589"/>
</dbReference>
<evidence type="ECO:0000313" key="2">
    <source>
        <dbReference type="EMBL" id="KFB38268.1"/>
    </source>
</evidence>
<dbReference type="AlphaFoldDB" id="A0A084VJX4"/>
<dbReference type="EMBL" id="KE524908">
    <property type="protein sequence ID" value="KFB38268.1"/>
    <property type="molecule type" value="Genomic_DNA"/>
</dbReference>
<dbReference type="VEuPathDB" id="VectorBase:ASIC005589"/>
<feature type="region of interest" description="Disordered" evidence="1">
    <location>
        <begin position="1"/>
        <end position="27"/>
    </location>
</feature>
<dbReference type="EMBL" id="ATLV01013911">
    <property type="status" value="NOT_ANNOTATED_CDS"/>
    <property type="molecule type" value="Genomic_DNA"/>
</dbReference>
<gene>
    <name evidence="2" type="ORF">ZHAS_00005589</name>
</gene>
<evidence type="ECO:0000313" key="4">
    <source>
        <dbReference type="Proteomes" id="UP000030765"/>
    </source>
</evidence>
<evidence type="ECO:0000256" key="1">
    <source>
        <dbReference type="SAM" id="MobiDB-lite"/>
    </source>
</evidence>
<keyword evidence="4" id="KW-1185">Reference proteome</keyword>
<reference evidence="3" key="2">
    <citation type="submission" date="2020-05" db="UniProtKB">
        <authorList>
            <consortium name="EnsemblMetazoa"/>
        </authorList>
    </citation>
    <scope>IDENTIFICATION</scope>
</reference>
<evidence type="ECO:0000313" key="3">
    <source>
        <dbReference type="EnsemblMetazoa" id="ASIC005589-PA"/>
    </source>
</evidence>
<protein>
    <submittedName>
        <fullName evidence="2 3">Dpse\GA10537-PA-like protein</fullName>
    </submittedName>
</protein>
<feature type="compositionally biased region" description="Basic and acidic residues" evidence="1">
    <location>
        <begin position="1"/>
        <end position="10"/>
    </location>
</feature>